<accession>A0A9D7I903</accession>
<comment type="caution">
    <text evidence="1">The sequence shown here is derived from an EMBL/GenBank/DDBJ whole genome shotgun (WGS) entry which is preliminary data.</text>
</comment>
<protein>
    <submittedName>
        <fullName evidence="1">Uncharacterized protein</fullName>
    </submittedName>
</protein>
<gene>
    <name evidence="1" type="ORF">IPJ48_18440</name>
</gene>
<dbReference type="EMBL" id="JADJNC010000060">
    <property type="protein sequence ID" value="MBK7424891.1"/>
    <property type="molecule type" value="Genomic_DNA"/>
</dbReference>
<evidence type="ECO:0000313" key="1">
    <source>
        <dbReference type="EMBL" id="MBK7424891.1"/>
    </source>
</evidence>
<proteinExistence type="predicted"/>
<dbReference type="AlphaFoldDB" id="A0A9D7I903"/>
<organism evidence="1 2">
    <name type="scientific">Candidatus Propionivibrio dominans</name>
    <dbReference type="NCBI Taxonomy" id="2954373"/>
    <lineage>
        <taxon>Bacteria</taxon>
        <taxon>Pseudomonadati</taxon>
        <taxon>Pseudomonadota</taxon>
        <taxon>Betaproteobacteria</taxon>
        <taxon>Rhodocyclales</taxon>
        <taxon>Rhodocyclaceae</taxon>
        <taxon>Propionivibrio</taxon>
    </lineage>
</organism>
<evidence type="ECO:0000313" key="2">
    <source>
        <dbReference type="Proteomes" id="UP000886602"/>
    </source>
</evidence>
<name>A0A9D7I903_9RHOO</name>
<sequence length="125" mass="13873">MTPRIPKTNAGAVKKARLALPIFNSIENIDARRGYKRCATPGVGVGIIGGPQGTTDFWRDNSGSIIVRFSSRGDVYCYSVRHATGAPMTDEYIDNSFVWYVEAILLAWISDDPDYSPSSYFRESK</sequence>
<dbReference type="Proteomes" id="UP000886602">
    <property type="component" value="Unassembled WGS sequence"/>
</dbReference>
<reference evidence="1" key="1">
    <citation type="submission" date="2020-10" db="EMBL/GenBank/DDBJ databases">
        <title>Connecting structure to function with the recovery of over 1000 high-quality activated sludge metagenome-assembled genomes encoding full-length rRNA genes using long-read sequencing.</title>
        <authorList>
            <person name="Singleton C.M."/>
            <person name="Petriglieri F."/>
            <person name="Kristensen J.M."/>
            <person name="Kirkegaard R.H."/>
            <person name="Michaelsen T.Y."/>
            <person name="Andersen M.H."/>
            <person name="Karst S.M."/>
            <person name="Dueholm M.S."/>
            <person name="Nielsen P.H."/>
            <person name="Albertsen M."/>
        </authorList>
    </citation>
    <scope>NUCLEOTIDE SEQUENCE</scope>
    <source>
        <strain evidence="1">EsbW_18-Q3-R4-48_MAXAC.044</strain>
    </source>
</reference>